<evidence type="ECO:0000313" key="1">
    <source>
        <dbReference type="EMBL" id="RSU54848.1"/>
    </source>
</evidence>
<proteinExistence type="predicted"/>
<gene>
    <name evidence="1" type="ORF">DAH51_19445</name>
</gene>
<sequence>MAMFQIKLETKRPKVDVLIASLEAWHIISTRTRNCLGRLDRADDPASTVTGTPIEKMRLSHLSRCEQADIFRLPNLGRVCYCEIAAVMVRYGWHFHDRWTGKPQPPALELLGPSLARYLERISLAAAARGERFALGEAMLRLYDEGLSGPEIGKRFGTTGAAAHAAIQKTRRTMDIRSRLPLAAAPPSF</sequence>
<reference evidence="1 2" key="1">
    <citation type="submission" date="2018-07" db="EMBL/GenBank/DDBJ databases">
        <title>Genomic and Epidemiologic Investigation of an Indolent Hospital Outbreak.</title>
        <authorList>
            <person name="Johnson R.C."/>
            <person name="Deming C."/>
            <person name="Conlan S."/>
            <person name="Zellmer C.J."/>
            <person name="Michelin A.V."/>
            <person name="Lee-Lin S."/>
            <person name="Thomas P.J."/>
            <person name="Park M."/>
            <person name="Weingarten R.A."/>
            <person name="Less J."/>
            <person name="Dekker J.P."/>
            <person name="Frank K.M."/>
            <person name="Musser K.A."/>
            <person name="Mcquiston J.R."/>
            <person name="Henderson D.K."/>
            <person name="Lau A.F."/>
            <person name="Palmore T.N."/>
            <person name="Segre J.A."/>
        </authorList>
    </citation>
    <scope>NUCLEOTIDE SEQUENCE [LARGE SCALE GENOMIC DNA]</scope>
    <source>
        <strain evidence="1 2">SK-NIH.Env6_1116</strain>
    </source>
</reference>
<comment type="caution">
    <text evidence="1">The sequence shown here is derived from an EMBL/GenBank/DDBJ whole genome shotgun (WGS) entry which is preliminary data.</text>
</comment>
<accession>A0A430BQ37</accession>
<organism evidence="1 2">
    <name type="scientific">Sphingobium yanoikuyae</name>
    <name type="common">Sphingomonas yanoikuyae</name>
    <dbReference type="NCBI Taxonomy" id="13690"/>
    <lineage>
        <taxon>Bacteria</taxon>
        <taxon>Pseudomonadati</taxon>
        <taxon>Pseudomonadota</taxon>
        <taxon>Alphaproteobacteria</taxon>
        <taxon>Sphingomonadales</taxon>
        <taxon>Sphingomonadaceae</taxon>
        <taxon>Sphingobium</taxon>
    </lineage>
</organism>
<dbReference type="EMBL" id="QRAL01000026">
    <property type="protein sequence ID" value="RSU54848.1"/>
    <property type="molecule type" value="Genomic_DNA"/>
</dbReference>
<evidence type="ECO:0000313" key="2">
    <source>
        <dbReference type="Proteomes" id="UP000287401"/>
    </source>
</evidence>
<protein>
    <submittedName>
        <fullName evidence="1">Uncharacterized protein</fullName>
    </submittedName>
</protein>
<dbReference type="Proteomes" id="UP000287401">
    <property type="component" value="Unassembled WGS sequence"/>
</dbReference>
<dbReference type="AlphaFoldDB" id="A0A430BQ37"/>
<name>A0A430BQ37_SPHYA</name>